<dbReference type="OrthoDB" id="3389322at2"/>
<keyword evidence="2" id="KW-0472">Membrane</keyword>
<evidence type="ECO:0000259" key="3">
    <source>
        <dbReference type="Pfam" id="PF13559"/>
    </source>
</evidence>
<keyword evidence="2" id="KW-1133">Transmembrane helix</keyword>
<keyword evidence="5" id="KW-1185">Reference proteome</keyword>
<dbReference type="EMBL" id="SMKZ01000001">
    <property type="protein sequence ID" value="TDE15952.1"/>
    <property type="molecule type" value="Genomic_DNA"/>
</dbReference>
<sequence>MASVPVDPGRDEARDLARDELSKPSYERDTPLLSRVMRWILNQIDRLLDAATGAFSSRIAISAIVAVVVVLAAVIVLRTGPMARRAARRAGPVLPDRRRTAAEHRAAADAAAARSDWNTAVVERYRAVVTGLEERGVLDDRSGRTADEAAREAGAVLADVAESMRRGAILFDAVRYGGADATAGDDTSLRALDAAVAAARPSNGAPAGPTLAVPL</sequence>
<evidence type="ECO:0000256" key="2">
    <source>
        <dbReference type="SAM" id="Phobius"/>
    </source>
</evidence>
<feature type="domain" description="Protein-glutamine gamma-glutamyltransferase-like C-terminal" evidence="3">
    <location>
        <begin position="124"/>
        <end position="193"/>
    </location>
</feature>
<comment type="caution">
    <text evidence="4">The sequence shown here is derived from an EMBL/GenBank/DDBJ whole genome shotgun (WGS) entry which is preliminary data.</text>
</comment>
<evidence type="ECO:0000256" key="1">
    <source>
        <dbReference type="SAM" id="MobiDB-lite"/>
    </source>
</evidence>
<dbReference type="InParanoid" id="A0A4R5DNP3"/>
<evidence type="ECO:0000313" key="4">
    <source>
        <dbReference type="EMBL" id="TDE15952.1"/>
    </source>
</evidence>
<organism evidence="4 5">
    <name type="scientific">Jiangella asiatica</name>
    <dbReference type="NCBI Taxonomy" id="2530372"/>
    <lineage>
        <taxon>Bacteria</taxon>
        <taxon>Bacillati</taxon>
        <taxon>Actinomycetota</taxon>
        <taxon>Actinomycetes</taxon>
        <taxon>Jiangellales</taxon>
        <taxon>Jiangellaceae</taxon>
        <taxon>Jiangella</taxon>
    </lineage>
</organism>
<evidence type="ECO:0000313" key="5">
    <source>
        <dbReference type="Proteomes" id="UP000294739"/>
    </source>
</evidence>
<reference evidence="4 5" key="1">
    <citation type="submission" date="2019-03" db="EMBL/GenBank/DDBJ databases">
        <title>Draft genome sequences of novel Actinobacteria.</title>
        <authorList>
            <person name="Sahin N."/>
            <person name="Ay H."/>
            <person name="Saygin H."/>
        </authorList>
    </citation>
    <scope>NUCLEOTIDE SEQUENCE [LARGE SCALE GENOMIC DNA]</scope>
    <source>
        <strain evidence="4 5">5K138</strain>
    </source>
</reference>
<dbReference type="Proteomes" id="UP000294739">
    <property type="component" value="Unassembled WGS sequence"/>
</dbReference>
<gene>
    <name evidence="4" type="ORF">E1269_01275</name>
</gene>
<dbReference type="RefSeq" id="WP_131890161.1">
    <property type="nucleotide sequence ID" value="NZ_SMKZ01000001.1"/>
</dbReference>
<feature type="transmembrane region" description="Helical" evidence="2">
    <location>
        <begin position="59"/>
        <end position="79"/>
    </location>
</feature>
<accession>A0A4R5DNP3</accession>
<dbReference type="InterPro" id="IPR025403">
    <property type="entry name" value="TgpA-like_C"/>
</dbReference>
<dbReference type="Pfam" id="PF13559">
    <property type="entry name" value="DUF4129"/>
    <property type="match status" value="1"/>
</dbReference>
<protein>
    <submittedName>
        <fullName evidence="4">DUF4129 domain-containing protein</fullName>
    </submittedName>
</protein>
<name>A0A4R5DNP3_9ACTN</name>
<feature type="compositionally biased region" description="Basic and acidic residues" evidence="1">
    <location>
        <begin position="8"/>
        <end position="21"/>
    </location>
</feature>
<dbReference type="AlphaFoldDB" id="A0A4R5DNP3"/>
<feature type="region of interest" description="Disordered" evidence="1">
    <location>
        <begin position="1"/>
        <end position="21"/>
    </location>
</feature>
<keyword evidence="2" id="KW-0812">Transmembrane</keyword>
<proteinExistence type="predicted"/>